<accession>A0A6A4H9A0</accession>
<comment type="subcellular location">
    <subcellularLocation>
        <location evidence="1">Membrane</location>
        <topology evidence="1">Multi-pass membrane protein</topology>
    </subcellularLocation>
</comment>
<keyword evidence="6 8" id="KW-0472">Membrane</keyword>
<feature type="transmembrane region" description="Helical" evidence="8">
    <location>
        <begin position="448"/>
        <end position="467"/>
    </location>
</feature>
<keyword evidence="4 8" id="KW-0812">Transmembrane</keyword>
<keyword evidence="5 8" id="KW-1133">Transmembrane helix</keyword>
<dbReference type="InterPro" id="IPR050360">
    <property type="entry name" value="MFS_Sugar_Transporters"/>
</dbReference>
<feature type="transmembrane region" description="Helical" evidence="8">
    <location>
        <begin position="162"/>
        <end position="184"/>
    </location>
</feature>
<evidence type="ECO:0000256" key="8">
    <source>
        <dbReference type="SAM" id="Phobius"/>
    </source>
</evidence>
<evidence type="ECO:0000259" key="9">
    <source>
        <dbReference type="PROSITE" id="PS50850"/>
    </source>
</evidence>
<dbReference type="EMBL" id="ML769564">
    <property type="protein sequence ID" value="KAE9393787.1"/>
    <property type="molecule type" value="Genomic_DNA"/>
</dbReference>
<dbReference type="PANTHER" id="PTHR48022">
    <property type="entry name" value="PLASTIDIC GLUCOSE TRANSPORTER 4"/>
    <property type="match status" value="1"/>
</dbReference>
<proteinExistence type="inferred from homology"/>
<comment type="similarity">
    <text evidence="2">Belongs to the major facilitator superfamily. Sugar transporter (TC 2.A.1.1) family.</text>
</comment>
<dbReference type="Pfam" id="PF00083">
    <property type="entry name" value="Sugar_tr"/>
    <property type="match status" value="1"/>
</dbReference>
<dbReference type="Proteomes" id="UP000799118">
    <property type="component" value="Unassembled WGS sequence"/>
</dbReference>
<dbReference type="GO" id="GO:0016020">
    <property type="term" value="C:membrane"/>
    <property type="evidence" value="ECO:0007669"/>
    <property type="project" value="UniProtKB-SubCell"/>
</dbReference>
<feature type="transmembrane region" description="Helical" evidence="8">
    <location>
        <begin position="243"/>
        <end position="267"/>
    </location>
</feature>
<dbReference type="PROSITE" id="PS50850">
    <property type="entry name" value="MFS"/>
    <property type="match status" value="1"/>
</dbReference>
<gene>
    <name evidence="10" type="ORF">BT96DRAFT_887021</name>
</gene>
<dbReference type="SUPFAM" id="SSF103473">
    <property type="entry name" value="MFS general substrate transporter"/>
    <property type="match status" value="1"/>
</dbReference>
<feature type="transmembrane region" description="Helical" evidence="8">
    <location>
        <begin position="204"/>
        <end position="223"/>
    </location>
</feature>
<evidence type="ECO:0000256" key="3">
    <source>
        <dbReference type="ARBA" id="ARBA00022448"/>
    </source>
</evidence>
<dbReference type="AlphaFoldDB" id="A0A6A4H9A0"/>
<keyword evidence="11" id="KW-1185">Reference proteome</keyword>
<dbReference type="InterPro" id="IPR020846">
    <property type="entry name" value="MFS_dom"/>
</dbReference>
<reference evidence="10" key="1">
    <citation type="journal article" date="2019" name="Environ. Microbiol.">
        <title>Fungal ecological strategies reflected in gene transcription - a case study of two litter decomposers.</title>
        <authorList>
            <person name="Barbi F."/>
            <person name="Kohler A."/>
            <person name="Barry K."/>
            <person name="Baskaran P."/>
            <person name="Daum C."/>
            <person name="Fauchery L."/>
            <person name="Ihrmark K."/>
            <person name="Kuo A."/>
            <person name="LaButti K."/>
            <person name="Lipzen A."/>
            <person name="Morin E."/>
            <person name="Grigoriev I.V."/>
            <person name="Henrissat B."/>
            <person name="Lindahl B."/>
            <person name="Martin F."/>
        </authorList>
    </citation>
    <scope>NUCLEOTIDE SEQUENCE</scope>
    <source>
        <strain evidence="10">JB14</strain>
    </source>
</reference>
<dbReference type="Gene3D" id="1.20.1250.20">
    <property type="entry name" value="MFS general substrate transporter like domains"/>
    <property type="match status" value="1"/>
</dbReference>
<dbReference type="InterPro" id="IPR036259">
    <property type="entry name" value="MFS_trans_sf"/>
</dbReference>
<evidence type="ECO:0000256" key="6">
    <source>
        <dbReference type="ARBA" id="ARBA00023136"/>
    </source>
</evidence>
<feature type="transmembrane region" description="Helical" evidence="8">
    <location>
        <begin position="67"/>
        <end position="87"/>
    </location>
</feature>
<evidence type="ECO:0000256" key="4">
    <source>
        <dbReference type="ARBA" id="ARBA00022692"/>
    </source>
</evidence>
<name>A0A6A4H9A0_9AGAR</name>
<organism evidence="10 11">
    <name type="scientific">Gymnopus androsaceus JB14</name>
    <dbReference type="NCBI Taxonomy" id="1447944"/>
    <lineage>
        <taxon>Eukaryota</taxon>
        <taxon>Fungi</taxon>
        <taxon>Dikarya</taxon>
        <taxon>Basidiomycota</taxon>
        <taxon>Agaricomycotina</taxon>
        <taxon>Agaricomycetes</taxon>
        <taxon>Agaricomycetidae</taxon>
        <taxon>Agaricales</taxon>
        <taxon>Marasmiineae</taxon>
        <taxon>Omphalotaceae</taxon>
        <taxon>Gymnopus</taxon>
    </lineage>
</organism>
<keyword evidence="3" id="KW-0813">Transport</keyword>
<evidence type="ECO:0000313" key="11">
    <source>
        <dbReference type="Proteomes" id="UP000799118"/>
    </source>
</evidence>
<feature type="domain" description="Major facilitator superfamily (MFS) profile" evidence="9">
    <location>
        <begin position="69"/>
        <end position="541"/>
    </location>
</feature>
<feature type="transmembrane region" description="Helical" evidence="8">
    <location>
        <begin position="107"/>
        <end position="126"/>
    </location>
</feature>
<feature type="compositionally biased region" description="Basic and acidic residues" evidence="7">
    <location>
        <begin position="7"/>
        <end position="36"/>
    </location>
</feature>
<sequence>MDTLSLHFEDEKQVEATEQPSDFKHNHPGSESEKVNPHNAPSIGCPTKWGNNTHPQWWRDPGLRRNVFWIAILYFGFFTWGYSTALLNCLQPLPQFNHYFDNPSGGRLGLIYASQSLPTVILAPAIPWSNDILGRKRTISVASLIVISGTIVGTLARSTDMLIASRVVVGLALPFMSVACVCLVNEIAHPRLRGICATINSSMYFGGVVTVAWVTFGTLHWPQSAISGGTAYSGEQWAWRLPILLQAFGPAILLCFNSASLIPGGILSYSGTKAPFAVPESPRWLVARGYVSEAHSVLAQLHANGDMQDELVLGELGEIRSCLLKEKEESVGKGMWEGWKDMWRTKGLRRRMLVVTIIGAGSQLKGTSAIASYITPILNLVGFVDPAKIGVINGCLTTCDFISAIIGALCVNSVGRRPLWIISTAGLLVCFAGMAALAAVFSHTSSMPAAYAFIAVLFILRVFNGMGWSPLTHNYPAEILPYSIRAKALSYFTFLETSILAFNLWLHPIAFEKIGWKYFTVFVGVLSALLIAMWFLFIETRGRTIEQVSLLFDLPPNERRKMHPISDLEDGKSCEGSES</sequence>
<dbReference type="FunFam" id="1.20.1250.20:FF:000134">
    <property type="entry name" value="MFS sugar transporter protein"/>
    <property type="match status" value="1"/>
</dbReference>
<evidence type="ECO:0000256" key="7">
    <source>
        <dbReference type="SAM" id="MobiDB-lite"/>
    </source>
</evidence>
<evidence type="ECO:0000313" key="10">
    <source>
        <dbReference type="EMBL" id="KAE9393787.1"/>
    </source>
</evidence>
<evidence type="ECO:0000256" key="5">
    <source>
        <dbReference type="ARBA" id="ARBA00022989"/>
    </source>
</evidence>
<evidence type="ECO:0000256" key="2">
    <source>
        <dbReference type="ARBA" id="ARBA00010992"/>
    </source>
</evidence>
<protein>
    <submittedName>
        <fullName evidence="10">MFS general substrate transporter</fullName>
    </submittedName>
</protein>
<dbReference type="PANTHER" id="PTHR48022:SF52">
    <property type="entry name" value="SUGAR TRANSPORTER, PUTATIVE-RELATED"/>
    <property type="match status" value="1"/>
</dbReference>
<feature type="transmembrane region" description="Helical" evidence="8">
    <location>
        <begin position="518"/>
        <end position="537"/>
    </location>
</feature>
<feature type="transmembrane region" description="Helical" evidence="8">
    <location>
        <begin position="419"/>
        <end position="442"/>
    </location>
</feature>
<feature type="transmembrane region" description="Helical" evidence="8">
    <location>
        <begin position="488"/>
        <end position="506"/>
    </location>
</feature>
<feature type="region of interest" description="Disordered" evidence="7">
    <location>
        <begin position="1"/>
        <end position="39"/>
    </location>
</feature>
<evidence type="ECO:0000256" key="1">
    <source>
        <dbReference type="ARBA" id="ARBA00004141"/>
    </source>
</evidence>
<dbReference type="OrthoDB" id="6133115at2759"/>
<dbReference type="GO" id="GO:0005351">
    <property type="term" value="F:carbohydrate:proton symporter activity"/>
    <property type="evidence" value="ECO:0007669"/>
    <property type="project" value="TreeGrafter"/>
</dbReference>
<dbReference type="InterPro" id="IPR005828">
    <property type="entry name" value="MFS_sugar_transport-like"/>
</dbReference>
<feature type="transmembrane region" description="Helical" evidence="8">
    <location>
        <begin position="138"/>
        <end position="156"/>
    </location>
</feature>
<feature type="transmembrane region" description="Helical" evidence="8">
    <location>
        <begin position="352"/>
        <end position="374"/>
    </location>
</feature>
<feature type="transmembrane region" description="Helical" evidence="8">
    <location>
        <begin position="389"/>
        <end position="412"/>
    </location>
</feature>